<dbReference type="PANTHER" id="PTHR44591">
    <property type="entry name" value="STRESS RESPONSE REGULATOR PROTEIN 1"/>
    <property type="match status" value="1"/>
</dbReference>
<reference evidence="6 7" key="1">
    <citation type="submission" date="2018-06" db="EMBL/GenBank/DDBJ databases">
        <title>Complete Genome Sequence of Desulfobacter hydrogenophilus (DSM3380).</title>
        <authorList>
            <person name="Marietou A."/>
            <person name="Schreiber L."/>
            <person name="Marshall I."/>
            <person name="Jorgensen B."/>
        </authorList>
    </citation>
    <scope>NUCLEOTIDE SEQUENCE [LARGE SCALE GENOMIC DNA]</scope>
    <source>
        <strain evidence="6 7">DSM 3380</strain>
    </source>
</reference>
<keyword evidence="8" id="KW-1185">Reference proteome</keyword>
<protein>
    <submittedName>
        <fullName evidence="6">Response regulator</fullName>
    </submittedName>
</protein>
<evidence type="ECO:0000313" key="7">
    <source>
        <dbReference type="Proteomes" id="UP000248798"/>
    </source>
</evidence>
<evidence type="ECO:0000256" key="1">
    <source>
        <dbReference type="ARBA" id="ARBA00022553"/>
    </source>
</evidence>
<dbReference type="RefSeq" id="WP_111957205.1">
    <property type="nucleotide sequence ID" value="NZ_CP036313.1"/>
</dbReference>
<dbReference type="AlphaFoldDB" id="A0A328FF04"/>
<evidence type="ECO:0000313" key="6">
    <source>
        <dbReference type="EMBL" id="RAM01625.1"/>
    </source>
</evidence>
<feature type="domain" description="Response regulatory" evidence="4">
    <location>
        <begin position="2"/>
        <end position="117"/>
    </location>
</feature>
<dbReference type="Proteomes" id="UP000293902">
    <property type="component" value="Chromosome"/>
</dbReference>
<dbReference type="PROSITE" id="PS50110">
    <property type="entry name" value="RESPONSE_REGULATORY"/>
    <property type="match status" value="1"/>
</dbReference>
<dbReference type="InterPro" id="IPR011006">
    <property type="entry name" value="CheY-like_superfamily"/>
</dbReference>
<evidence type="ECO:0000256" key="2">
    <source>
        <dbReference type="ARBA" id="ARBA00023012"/>
    </source>
</evidence>
<dbReference type="OrthoDB" id="9788090at2"/>
<reference evidence="5 8" key="2">
    <citation type="submission" date="2019-02" db="EMBL/GenBank/DDBJ databases">
        <title>Complete genome sequence of Desulfobacter hydrogenophilus AcRS1.</title>
        <authorList>
            <person name="Marietou A."/>
            <person name="Lund M.B."/>
            <person name="Marshall I.P.G."/>
            <person name="Schreiber L."/>
            <person name="Jorgensen B."/>
        </authorList>
    </citation>
    <scope>NUCLEOTIDE SEQUENCE [LARGE SCALE GENOMIC DNA]</scope>
    <source>
        <strain evidence="5 8">AcRS1</strain>
    </source>
</reference>
<proteinExistence type="predicted"/>
<dbReference type="Pfam" id="PF00072">
    <property type="entry name" value="Response_reg"/>
    <property type="match status" value="1"/>
</dbReference>
<name>A0A328FF04_9BACT</name>
<evidence type="ECO:0000313" key="8">
    <source>
        <dbReference type="Proteomes" id="UP000293902"/>
    </source>
</evidence>
<sequence>MQILLVDDEKELVSTLAERLGYRGIDAHWAVTPNDAISMLSNQNYDIAVLDVQMPEMNGFELKEQMEAICPELKFIFMTGHGSEECYYEGCSQTGEAFYLVKPVEIDSLIEKLNQIMLDGGKN</sequence>
<evidence type="ECO:0000256" key="3">
    <source>
        <dbReference type="PROSITE-ProRule" id="PRU00169"/>
    </source>
</evidence>
<dbReference type="EMBL" id="CP036313">
    <property type="protein sequence ID" value="QBH14063.1"/>
    <property type="molecule type" value="Genomic_DNA"/>
</dbReference>
<dbReference type="Gene3D" id="3.40.50.2300">
    <property type="match status" value="1"/>
</dbReference>
<organism evidence="6 7">
    <name type="scientific">Desulfobacter hydrogenophilus</name>
    <dbReference type="NCBI Taxonomy" id="2291"/>
    <lineage>
        <taxon>Bacteria</taxon>
        <taxon>Pseudomonadati</taxon>
        <taxon>Thermodesulfobacteriota</taxon>
        <taxon>Desulfobacteria</taxon>
        <taxon>Desulfobacterales</taxon>
        <taxon>Desulfobacteraceae</taxon>
        <taxon>Desulfobacter</taxon>
    </lineage>
</organism>
<keyword evidence="2" id="KW-0902">Two-component regulatory system</keyword>
<dbReference type="GO" id="GO:0000160">
    <property type="term" value="P:phosphorelay signal transduction system"/>
    <property type="evidence" value="ECO:0007669"/>
    <property type="project" value="UniProtKB-KW"/>
</dbReference>
<dbReference type="InterPro" id="IPR001789">
    <property type="entry name" value="Sig_transdc_resp-reg_receiver"/>
</dbReference>
<accession>A0A328FF04</accession>
<dbReference type="CDD" id="cd00156">
    <property type="entry name" value="REC"/>
    <property type="match status" value="1"/>
</dbReference>
<evidence type="ECO:0000259" key="4">
    <source>
        <dbReference type="PROSITE" id="PS50110"/>
    </source>
</evidence>
<dbReference type="EMBL" id="QLNI01000024">
    <property type="protein sequence ID" value="RAM01625.1"/>
    <property type="molecule type" value="Genomic_DNA"/>
</dbReference>
<dbReference type="SMART" id="SM00448">
    <property type="entry name" value="REC"/>
    <property type="match status" value="1"/>
</dbReference>
<dbReference type="PANTHER" id="PTHR44591:SF14">
    <property type="entry name" value="PROTEIN PILG"/>
    <property type="match status" value="1"/>
</dbReference>
<dbReference type="InterPro" id="IPR050595">
    <property type="entry name" value="Bact_response_regulator"/>
</dbReference>
<gene>
    <name evidence="6" type="ORF">DO021_12650</name>
    <name evidence="5" type="ORF">EYB58_14710</name>
</gene>
<dbReference type="SUPFAM" id="SSF52172">
    <property type="entry name" value="CheY-like"/>
    <property type="match status" value="1"/>
</dbReference>
<evidence type="ECO:0000313" key="5">
    <source>
        <dbReference type="EMBL" id="QBH14063.1"/>
    </source>
</evidence>
<dbReference type="Proteomes" id="UP000248798">
    <property type="component" value="Unassembled WGS sequence"/>
</dbReference>
<feature type="modified residue" description="4-aspartylphosphate" evidence="3">
    <location>
        <position position="51"/>
    </location>
</feature>
<keyword evidence="1 3" id="KW-0597">Phosphoprotein</keyword>